<accession>A0A495BAR8</accession>
<reference evidence="1 2" key="1">
    <citation type="submission" date="2018-10" db="EMBL/GenBank/DDBJ databases">
        <title>Genomic Encyclopedia of Type Strains, Phase IV (KMG-IV): sequencing the most valuable type-strain genomes for metagenomic binning, comparative biology and taxonomic classification.</title>
        <authorList>
            <person name="Goeker M."/>
        </authorList>
    </citation>
    <scope>NUCLEOTIDE SEQUENCE [LARGE SCALE GENOMIC DNA]</scope>
    <source>
        <strain evidence="1 2">DSM 3303</strain>
    </source>
</reference>
<protein>
    <recommendedName>
        <fullName evidence="3">CNP1-like family protein</fullName>
    </recommendedName>
</protein>
<dbReference type="AlphaFoldDB" id="A0A495BAR8"/>
<dbReference type="EMBL" id="RBID01000015">
    <property type="protein sequence ID" value="RKQ58071.1"/>
    <property type="molecule type" value="Genomic_DNA"/>
</dbReference>
<evidence type="ECO:0008006" key="3">
    <source>
        <dbReference type="Google" id="ProtNLM"/>
    </source>
</evidence>
<name>A0A495BAR8_VOGIN</name>
<organism evidence="1 2">
    <name type="scientific">Vogesella indigofera</name>
    <name type="common">Pseudomonas indigofera</name>
    <dbReference type="NCBI Taxonomy" id="45465"/>
    <lineage>
        <taxon>Bacteria</taxon>
        <taxon>Pseudomonadati</taxon>
        <taxon>Pseudomonadota</taxon>
        <taxon>Betaproteobacteria</taxon>
        <taxon>Neisseriales</taxon>
        <taxon>Chromobacteriaceae</taxon>
        <taxon>Vogesella</taxon>
    </lineage>
</organism>
<dbReference type="Proteomes" id="UP000279384">
    <property type="component" value="Unassembled WGS sequence"/>
</dbReference>
<comment type="caution">
    <text evidence="1">The sequence shown here is derived from an EMBL/GenBank/DDBJ whole genome shotgun (WGS) entry which is preliminary data.</text>
</comment>
<gene>
    <name evidence="1" type="ORF">C8E02_2385</name>
</gene>
<proteinExistence type="predicted"/>
<sequence length="156" mass="17838">MKTWAALFFVLLATLAALSWYVRSQQAEPQPEGQFQVYQSGTGLELSLELATIANVKDGLVRFVNQERFSERKTQKELGIRYHIRRLEGRADCNARQYAFISASYWTASGQHVYTQMFPLQRFNWTFVPVVADSTADTMLRLVCRLAPNAPSLKIE</sequence>
<evidence type="ECO:0000313" key="1">
    <source>
        <dbReference type="EMBL" id="RKQ58071.1"/>
    </source>
</evidence>
<dbReference type="RefSeq" id="WP_047965758.1">
    <property type="nucleotide sequence ID" value="NZ_JAQQKZ010000001.1"/>
</dbReference>
<evidence type="ECO:0000313" key="2">
    <source>
        <dbReference type="Proteomes" id="UP000279384"/>
    </source>
</evidence>